<feature type="compositionally biased region" description="Low complexity" evidence="1">
    <location>
        <begin position="200"/>
        <end position="256"/>
    </location>
</feature>
<dbReference type="AlphaFoldDB" id="A0A0D2LEE1"/>
<keyword evidence="4" id="KW-0436">Ligase</keyword>
<sequence length="316" mass="33192">MTRLQKEYKALQREPVPHLTAHPTTNLLEWHFVLEGAAGTDYEGGVYHGRLVFPPTYPFKPPSILMVTPNGRFATNTKLCLRCGRSRMHIARRPAQAAGRAAAARVAGVVGQQQQRRGAAKVTVAPGGGSEQSWNPMWSVGTILTGLLSFMYDSQPTTGSITTTKAEKLRMARESLAFNCKNSTFRKLFPDWVEEHAKRQAAAAAPPVQPTAAATATGQQQQKASPPGAAQAGAEAAAGLPQQQQQQQHALGAAGVAEGGGGARGNAGAPAAGGSSMFTAAVVVLVLAIAVFPLCSSDMRASLALLKSRLFSPDSL</sequence>
<evidence type="ECO:0000313" key="5">
    <source>
        <dbReference type="Proteomes" id="UP000054498"/>
    </source>
</evidence>
<dbReference type="InterPro" id="IPR016135">
    <property type="entry name" value="UBQ-conjugating_enzyme/RWD"/>
</dbReference>
<dbReference type="InterPro" id="IPR050113">
    <property type="entry name" value="Ub_conjugating_enzyme"/>
</dbReference>
<dbReference type="Proteomes" id="UP000054498">
    <property type="component" value="Unassembled WGS sequence"/>
</dbReference>
<accession>A0A0D2LEE1</accession>
<dbReference type="CDD" id="cd23799">
    <property type="entry name" value="UBCc_UBE2J"/>
    <property type="match status" value="1"/>
</dbReference>
<proteinExistence type="predicted"/>
<feature type="transmembrane region" description="Helical" evidence="2">
    <location>
        <begin position="277"/>
        <end position="295"/>
    </location>
</feature>
<dbReference type="RefSeq" id="XP_013904063.1">
    <property type="nucleotide sequence ID" value="XM_014048609.1"/>
</dbReference>
<gene>
    <name evidence="4" type="ORF">MNEG_2909</name>
</gene>
<keyword evidence="2" id="KW-1133">Transmembrane helix</keyword>
<dbReference type="SMART" id="SM00212">
    <property type="entry name" value="UBCc"/>
    <property type="match status" value="1"/>
</dbReference>
<keyword evidence="5" id="KW-1185">Reference proteome</keyword>
<feature type="domain" description="UBC core" evidence="3">
    <location>
        <begin position="1"/>
        <end position="198"/>
    </location>
</feature>
<feature type="region of interest" description="Disordered" evidence="1">
    <location>
        <begin position="200"/>
        <end position="270"/>
    </location>
</feature>
<reference evidence="4 5" key="1">
    <citation type="journal article" date="2013" name="BMC Genomics">
        <title>Reconstruction of the lipid metabolism for the microalga Monoraphidium neglectum from its genome sequence reveals characteristics suitable for biofuel production.</title>
        <authorList>
            <person name="Bogen C."/>
            <person name="Al-Dilaimi A."/>
            <person name="Albersmeier A."/>
            <person name="Wichmann J."/>
            <person name="Grundmann M."/>
            <person name="Rupp O."/>
            <person name="Lauersen K.J."/>
            <person name="Blifernez-Klassen O."/>
            <person name="Kalinowski J."/>
            <person name="Goesmann A."/>
            <person name="Mussgnug J.H."/>
            <person name="Kruse O."/>
        </authorList>
    </citation>
    <scope>NUCLEOTIDE SEQUENCE [LARGE SCALE GENOMIC DNA]</scope>
    <source>
        <strain evidence="4 5">SAG 48.87</strain>
    </source>
</reference>
<dbReference type="STRING" id="145388.A0A0D2LEE1"/>
<evidence type="ECO:0000313" key="4">
    <source>
        <dbReference type="EMBL" id="KIZ05044.1"/>
    </source>
</evidence>
<dbReference type="PROSITE" id="PS50127">
    <property type="entry name" value="UBC_2"/>
    <property type="match status" value="1"/>
</dbReference>
<evidence type="ECO:0000256" key="1">
    <source>
        <dbReference type="SAM" id="MobiDB-lite"/>
    </source>
</evidence>
<name>A0A0D2LEE1_9CHLO</name>
<evidence type="ECO:0000256" key="2">
    <source>
        <dbReference type="SAM" id="Phobius"/>
    </source>
</evidence>
<dbReference type="GeneID" id="25735787"/>
<protein>
    <submittedName>
        <fullName evidence="4">Ubiquitin-conjugating enzyme E2 J2</fullName>
        <ecNumber evidence="4">6.3.2.19</ecNumber>
    </submittedName>
</protein>
<evidence type="ECO:0000259" key="3">
    <source>
        <dbReference type="PROSITE" id="PS50127"/>
    </source>
</evidence>
<organism evidence="4 5">
    <name type="scientific">Monoraphidium neglectum</name>
    <dbReference type="NCBI Taxonomy" id="145388"/>
    <lineage>
        <taxon>Eukaryota</taxon>
        <taxon>Viridiplantae</taxon>
        <taxon>Chlorophyta</taxon>
        <taxon>core chlorophytes</taxon>
        <taxon>Chlorophyceae</taxon>
        <taxon>CS clade</taxon>
        <taxon>Sphaeropleales</taxon>
        <taxon>Selenastraceae</taxon>
        <taxon>Monoraphidium</taxon>
    </lineage>
</organism>
<dbReference type="SUPFAM" id="SSF54495">
    <property type="entry name" value="UBC-like"/>
    <property type="match status" value="1"/>
</dbReference>
<dbReference type="OrthoDB" id="1158011at2759"/>
<dbReference type="GO" id="GO:0016874">
    <property type="term" value="F:ligase activity"/>
    <property type="evidence" value="ECO:0007669"/>
    <property type="project" value="UniProtKB-KW"/>
</dbReference>
<keyword evidence="2" id="KW-0472">Membrane</keyword>
<dbReference type="PANTHER" id="PTHR24067">
    <property type="entry name" value="UBIQUITIN-CONJUGATING ENZYME E2"/>
    <property type="match status" value="1"/>
</dbReference>
<dbReference type="EMBL" id="KK100565">
    <property type="protein sequence ID" value="KIZ05044.1"/>
    <property type="molecule type" value="Genomic_DNA"/>
</dbReference>
<dbReference type="Gene3D" id="3.10.110.10">
    <property type="entry name" value="Ubiquitin Conjugating Enzyme"/>
    <property type="match status" value="1"/>
</dbReference>
<keyword evidence="2" id="KW-0812">Transmembrane</keyword>
<dbReference type="KEGG" id="mng:MNEG_2909"/>
<dbReference type="EC" id="6.3.2.19" evidence="4"/>
<dbReference type="Pfam" id="PF00179">
    <property type="entry name" value="UQ_con"/>
    <property type="match status" value="1"/>
</dbReference>
<dbReference type="InterPro" id="IPR000608">
    <property type="entry name" value="UBC"/>
</dbReference>